<proteinExistence type="predicted"/>
<dbReference type="EMBL" id="JANAKD010000402">
    <property type="protein sequence ID" value="KAJ3494210.1"/>
    <property type="molecule type" value="Genomic_DNA"/>
</dbReference>
<name>A0ACC1QVV5_9HYPO</name>
<organism evidence="1 2">
    <name type="scientific">Lecanicillium saksenae</name>
    <dbReference type="NCBI Taxonomy" id="468837"/>
    <lineage>
        <taxon>Eukaryota</taxon>
        <taxon>Fungi</taxon>
        <taxon>Dikarya</taxon>
        <taxon>Ascomycota</taxon>
        <taxon>Pezizomycotina</taxon>
        <taxon>Sordariomycetes</taxon>
        <taxon>Hypocreomycetidae</taxon>
        <taxon>Hypocreales</taxon>
        <taxon>Cordycipitaceae</taxon>
        <taxon>Lecanicillium</taxon>
    </lineage>
</organism>
<protein>
    <submittedName>
        <fullName evidence="1">Uncharacterized protein</fullName>
    </submittedName>
</protein>
<evidence type="ECO:0000313" key="1">
    <source>
        <dbReference type="EMBL" id="KAJ3494210.1"/>
    </source>
</evidence>
<comment type="caution">
    <text evidence="1">The sequence shown here is derived from an EMBL/GenBank/DDBJ whole genome shotgun (WGS) entry which is preliminary data.</text>
</comment>
<accession>A0ACC1QVV5</accession>
<keyword evidence="2" id="KW-1185">Reference proteome</keyword>
<sequence length="91" mass="10244">MKPWTLEIEDSYTNFVQCGEAVQSFDKLSPEKEESDDMSDNWIEVEDEASLSPELMSFNTAGATTYTAPHWCDSLLPNDVLEHTQVKGISI</sequence>
<gene>
    <name evidence="1" type="ORF">NLG97_g4230</name>
</gene>
<dbReference type="Proteomes" id="UP001148737">
    <property type="component" value="Unassembled WGS sequence"/>
</dbReference>
<evidence type="ECO:0000313" key="2">
    <source>
        <dbReference type="Proteomes" id="UP001148737"/>
    </source>
</evidence>
<reference evidence="1" key="1">
    <citation type="submission" date="2022-07" db="EMBL/GenBank/DDBJ databases">
        <title>Genome Sequence of Lecanicillium saksenae.</title>
        <authorList>
            <person name="Buettner E."/>
        </authorList>
    </citation>
    <scope>NUCLEOTIDE SEQUENCE</scope>
    <source>
        <strain evidence="1">VT-O1</strain>
    </source>
</reference>